<dbReference type="AlphaFoldDB" id="A0A8H7F4P9"/>
<accession>A0A8H7F4P9</accession>
<dbReference type="Proteomes" id="UP000629468">
    <property type="component" value="Unassembled WGS sequence"/>
</dbReference>
<evidence type="ECO:0000313" key="1">
    <source>
        <dbReference type="EMBL" id="KAF7776773.1"/>
    </source>
</evidence>
<evidence type="ECO:0008006" key="3">
    <source>
        <dbReference type="Google" id="ProtNLM"/>
    </source>
</evidence>
<comment type="caution">
    <text evidence="1">The sequence shown here is derived from an EMBL/GenBank/DDBJ whole genome shotgun (WGS) entry which is preliminary data.</text>
</comment>
<dbReference type="PANTHER" id="PTHR45786:SF74">
    <property type="entry name" value="ATP-DEPENDENT DNA HELICASE"/>
    <property type="match status" value="1"/>
</dbReference>
<gene>
    <name evidence="1" type="ORF">Agabi119p4_5166</name>
</gene>
<proteinExistence type="predicted"/>
<dbReference type="EMBL" id="JABXXO010000006">
    <property type="protein sequence ID" value="KAF7776773.1"/>
    <property type="molecule type" value="Genomic_DNA"/>
</dbReference>
<protein>
    <recommendedName>
        <fullName evidence="3">Helitron helicase-like domain-containing protein</fullName>
    </recommendedName>
</protein>
<evidence type="ECO:0000313" key="2">
    <source>
        <dbReference type="Proteomes" id="UP000629468"/>
    </source>
</evidence>
<organism evidence="1 2">
    <name type="scientific">Agaricus bisporus var. burnettii</name>
    <dbReference type="NCBI Taxonomy" id="192524"/>
    <lineage>
        <taxon>Eukaryota</taxon>
        <taxon>Fungi</taxon>
        <taxon>Dikarya</taxon>
        <taxon>Basidiomycota</taxon>
        <taxon>Agaricomycotina</taxon>
        <taxon>Agaricomycetes</taxon>
        <taxon>Agaricomycetidae</taxon>
        <taxon>Agaricales</taxon>
        <taxon>Agaricineae</taxon>
        <taxon>Agaricaceae</taxon>
        <taxon>Agaricus</taxon>
    </lineage>
</organism>
<reference evidence="1 2" key="1">
    <citation type="journal article" name="Sci. Rep.">
        <title>Telomere-to-telomere assembled and centromere annotated genomes of the two main subspecies of the button mushroom Agaricus bisporus reveal especially polymorphic chromosome ends.</title>
        <authorList>
            <person name="Sonnenberg A.S.M."/>
            <person name="Sedaghat-Telgerd N."/>
            <person name="Lavrijssen B."/>
            <person name="Ohm R.A."/>
            <person name="Hendrickx P.M."/>
            <person name="Scholtmeijer K."/>
            <person name="Baars J.J.P."/>
            <person name="van Peer A."/>
        </authorList>
    </citation>
    <scope>NUCLEOTIDE SEQUENCE [LARGE SCALE GENOMIC DNA]</scope>
    <source>
        <strain evidence="1 2">H119_p4</strain>
    </source>
</reference>
<name>A0A8H7F4P9_AGABI</name>
<sequence>MASQPIRRSERLLYRQAYDAEERQLPHLVTSVRPSSFDQRPLTVTAQDEEVLMGHNQRDEHELVLPTSIVSYYDDASTACEVESDHDMERPLEDALSHVLSVASMVIPYGASVYVRRPLFGVAWRSTTSMSINSHSIGLFSFCCRACHALHWKDEEASRQPALHTFLLCCHHGKVMLPFLQQPPEPLYDFYIGNTAQARSFQQNLVQYNTALAFTSLGVSPDNAVNLQPGLPVFRVHGELMHWSGCLQSDANSAASYAQLYIHDSQQALMFRMNRNPNLDEMTMAGLQAMMDAYNPYVDLYMRAYEILRDSDAPDYTACLITLPGNDARRNELPTADEVAVILPNSAQQVDSSSRDIILILRHPLSSSPLQRISEGHAAYAPTHYVLLFPYGESGWHWDINQAGSSSSSQV</sequence>
<dbReference type="PANTHER" id="PTHR45786">
    <property type="entry name" value="DNA BINDING PROTEIN-LIKE"/>
    <property type="match status" value="1"/>
</dbReference>